<keyword evidence="4 5" id="KW-0234">DNA repair</keyword>
<proteinExistence type="inferred from homology"/>
<dbReference type="EMBL" id="PDUD01000060">
    <property type="protein sequence ID" value="PHN01217.1"/>
    <property type="molecule type" value="Genomic_DNA"/>
</dbReference>
<evidence type="ECO:0000256" key="1">
    <source>
        <dbReference type="ARBA" id="ARBA00009232"/>
    </source>
</evidence>
<dbReference type="EC" id="3.2.2.-" evidence="5"/>
<reference evidence="6 7" key="1">
    <citation type="submission" date="2017-10" db="EMBL/GenBank/DDBJ databases">
        <title>The draft genome sequence of Lewinella nigricans NBRC 102662.</title>
        <authorList>
            <person name="Wang K."/>
        </authorList>
    </citation>
    <scope>NUCLEOTIDE SEQUENCE [LARGE SCALE GENOMIC DNA]</scope>
    <source>
        <strain evidence="6 7">NBRC 102662</strain>
    </source>
</reference>
<evidence type="ECO:0000256" key="2">
    <source>
        <dbReference type="ARBA" id="ARBA00022763"/>
    </source>
</evidence>
<dbReference type="OrthoDB" id="9794313at2"/>
<evidence type="ECO:0000313" key="6">
    <source>
        <dbReference type="EMBL" id="PHN01217.1"/>
    </source>
</evidence>
<dbReference type="HAMAP" id="MF_00527">
    <property type="entry name" value="3MGH"/>
    <property type="match status" value="1"/>
</dbReference>
<comment type="caution">
    <text evidence="6">The sequence shown here is derived from an EMBL/GenBank/DDBJ whole genome shotgun (WGS) entry which is preliminary data.</text>
</comment>
<evidence type="ECO:0000256" key="5">
    <source>
        <dbReference type="HAMAP-Rule" id="MF_00527"/>
    </source>
</evidence>
<dbReference type="GO" id="GO:0003677">
    <property type="term" value="F:DNA binding"/>
    <property type="evidence" value="ECO:0007669"/>
    <property type="project" value="InterPro"/>
</dbReference>
<dbReference type="InterPro" id="IPR036995">
    <property type="entry name" value="MPG_sf"/>
</dbReference>
<evidence type="ECO:0000256" key="4">
    <source>
        <dbReference type="ARBA" id="ARBA00023204"/>
    </source>
</evidence>
<gene>
    <name evidence="6" type="ORF">CRP01_38400</name>
</gene>
<organism evidence="6 7">
    <name type="scientific">Flavilitoribacter nigricans (strain ATCC 23147 / DSM 23189 / NBRC 102662 / NCIMB 1420 / SS-2)</name>
    <name type="common">Lewinella nigricans</name>
    <dbReference type="NCBI Taxonomy" id="1122177"/>
    <lineage>
        <taxon>Bacteria</taxon>
        <taxon>Pseudomonadati</taxon>
        <taxon>Bacteroidota</taxon>
        <taxon>Saprospiria</taxon>
        <taxon>Saprospirales</taxon>
        <taxon>Lewinellaceae</taxon>
        <taxon>Flavilitoribacter</taxon>
    </lineage>
</organism>
<dbReference type="Pfam" id="PF02245">
    <property type="entry name" value="Pur_DNA_glyco"/>
    <property type="match status" value="1"/>
</dbReference>
<sequence length="201" mass="22684">MFRLPDHFFQSTDVVGISRALLGKFLVTNFEDRLTAGRIVETEAYRGPDDKACHAHLNRFTKRTQVMFEAGGVAYIYLCYGIHHLFNVVTAEAGMPHAILIRAIEPTDGIEIMQERRGMNTLKPQLTAGPGVMSKALGIDKAYTGISITDPGSPIWIEDRQEVLPPEDICSGPRIGIDYAEECKDWSWRFWIKGNRWVSKK</sequence>
<evidence type="ECO:0000313" key="7">
    <source>
        <dbReference type="Proteomes" id="UP000223913"/>
    </source>
</evidence>
<dbReference type="Proteomes" id="UP000223913">
    <property type="component" value="Unassembled WGS sequence"/>
</dbReference>
<dbReference type="InterPro" id="IPR003180">
    <property type="entry name" value="MPG"/>
</dbReference>
<dbReference type="RefSeq" id="WP_099155412.1">
    <property type="nucleotide sequence ID" value="NZ_PDUD01000060.1"/>
</dbReference>
<dbReference type="GO" id="GO:0003905">
    <property type="term" value="F:alkylbase DNA N-glycosylase activity"/>
    <property type="evidence" value="ECO:0007669"/>
    <property type="project" value="InterPro"/>
</dbReference>
<dbReference type="GO" id="GO:0006284">
    <property type="term" value="P:base-excision repair"/>
    <property type="evidence" value="ECO:0007669"/>
    <property type="project" value="InterPro"/>
</dbReference>
<dbReference type="PANTHER" id="PTHR10429">
    <property type="entry name" value="DNA-3-METHYLADENINE GLYCOSYLASE"/>
    <property type="match status" value="1"/>
</dbReference>
<dbReference type="CDD" id="cd00540">
    <property type="entry name" value="AAG"/>
    <property type="match status" value="1"/>
</dbReference>
<dbReference type="NCBIfam" id="TIGR00567">
    <property type="entry name" value="3mg"/>
    <property type="match status" value="1"/>
</dbReference>
<keyword evidence="7" id="KW-1185">Reference proteome</keyword>
<dbReference type="SUPFAM" id="SSF50486">
    <property type="entry name" value="FMT C-terminal domain-like"/>
    <property type="match status" value="1"/>
</dbReference>
<accession>A0A2D0MYB8</accession>
<name>A0A2D0MYB8_FLAN2</name>
<dbReference type="AlphaFoldDB" id="A0A2D0MYB8"/>
<dbReference type="FunFam" id="3.10.300.10:FF:000001">
    <property type="entry name" value="Putative 3-methyladenine DNA glycosylase"/>
    <property type="match status" value="1"/>
</dbReference>
<dbReference type="InterPro" id="IPR011034">
    <property type="entry name" value="Formyl_transferase-like_C_sf"/>
</dbReference>
<keyword evidence="3 5" id="KW-0378">Hydrolase</keyword>
<protein>
    <recommendedName>
        <fullName evidence="5">Putative 3-methyladenine DNA glycosylase</fullName>
        <ecNumber evidence="5">3.2.2.-</ecNumber>
    </recommendedName>
</protein>
<dbReference type="Gene3D" id="3.10.300.10">
    <property type="entry name" value="Methylpurine-DNA glycosylase (MPG)"/>
    <property type="match status" value="1"/>
</dbReference>
<dbReference type="PANTHER" id="PTHR10429:SF0">
    <property type="entry name" value="DNA-3-METHYLADENINE GLYCOSYLASE"/>
    <property type="match status" value="1"/>
</dbReference>
<evidence type="ECO:0000256" key="3">
    <source>
        <dbReference type="ARBA" id="ARBA00022801"/>
    </source>
</evidence>
<comment type="similarity">
    <text evidence="1 5">Belongs to the DNA glycosylase MPG family.</text>
</comment>
<keyword evidence="2 5" id="KW-0227">DNA damage</keyword>